<feature type="compositionally biased region" description="Low complexity" evidence="1">
    <location>
        <begin position="410"/>
        <end position="419"/>
    </location>
</feature>
<feature type="region of interest" description="Disordered" evidence="1">
    <location>
        <begin position="405"/>
        <end position="424"/>
    </location>
</feature>
<feature type="compositionally biased region" description="Gly residues" evidence="1">
    <location>
        <begin position="1329"/>
        <end position="1342"/>
    </location>
</feature>
<feature type="compositionally biased region" description="Low complexity" evidence="1">
    <location>
        <begin position="335"/>
        <end position="368"/>
    </location>
</feature>
<evidence type="ECO:0000256" key="1">
    <source>
        <dbReference type="SAM" id="MobiDB-lite"/>
    </source>
</evidence>
<feature type="compositionally biased region" description="Pro residues" evidence="1">
    <location>
        <begin position="129"/>
        <end position="144"/>
    </location>
</feature>
<feature type="region of interest" description="Disordered" evidence="1">
    <location>
        <begin position="270"/>
        <end position="394"/>
    </location>
</feature>
<comment type="caution">
    <text evidence="3">The sequence shown here is derived from an EMBL/GenBank/DDBJ whole genome shotgun (WGS) entry which is preliminary data.</text>
</comment>
<feature type="compositionally biased region" description="Low complexity" evidence="1">
    <location>
        <begin position="1221"/>
        <end position="1237"/>
    </location>
</feature>
<dbReference type="Pfam" id="PF12234">
    <property type="entry name" value="Rav1p_C"/>
    <property type="match status" value="1"/>
</dbReference>
<reference evidence="3 4" key="1">
    <citation type="journal article" date="2021" name="Sci. Rep.">
        <title>Genome sequencing of the multicellular alga Astrephomene provides insights into convergent evolution of germ-soma differentiation.</title>
        <authorList>
            <person name="Yamashita S."/>
            <person name="Yamamoto K."/>
            <person name="Matsuzaki R."/>
            <person name="Suzuki S."/>
            <person name="Yamaguchi H."/>
            <person name="Hirooka S."/>
            <person name="Minakuchi Y."/>
            <person name="Miyagishima S."/>
            <person name="Kawachi M."/>
            <person name="Toyoda A."/>
            <person name="Nozaki H."/>
        </authorList>
    </citation>
    <scope>NUCLEOTIDE SEQUENCE [LARGE SCALE GENOMIC DNA]</scope>
    <source>
        <strain evidence="3 4">NIES-4017</strain>
    </source>
</reference>
<dbReference type="InterPro" id="IPR052208">
    <property type="entry name" value="DmX-like/RAVE_component"/>
</dbReference>
<evidence type="ECO:0000259" key="2">
    <source>
        <dbReference type="Pfam" id="PF12234"/>
    </source>
</evidence>
<feature type="region of interest" description="Disordered" evidence="1">
    <location>
        <begin position="1123"/>
        <end position="1147"/>
    </location>
</feature>
<protein>
    <recommendedName>
        <fullName evidence="2">RAVE complex protein Rav1 C-terminal domain-containing protein</fullName>
    </recommendedName>
</protein>
<feature type="compositionally biased region" description="Pro residues" evidence="1">
    <location>
        <begin position="171"/>
        <end position="195"/>
    </location>
</feature>
<dbReference type="GO" id="GO:0043291">
    <property type="term" value="C:RAVE complex"/>
    <property type="evidence" value="ECO:0007669"/>
    <property type="project" value="TreeGrafter"/>
</dbReference>
<dbReference type="SUPFAM" id="SSF50978">
    <property type="entry name" value="WD40 repeat-like"/>
    <property type="match status" value="1"/>
</dbReference>
<feature type="compositionally biased region" description="Low complexity" evidence="1">
    <location>
        <begin position="1343"/>
        <end position="1355"/>
    </location>
</feature>
<accession>A0AAD3DH14</accession>
<feature type="compositionally biased region" description="Low complexity" evidence="1">
    <location>
        <begin position="382"/>
        <end position="394"/>
    </location>
</feature>
<feature type="region of interest" description="Disordered" evidence="1">
    <location>
        <begin position="1585"/>
        <end position="1638"/>
    </location>
</feature>
<feature type="compositionally biased region" description="Gly residues" evidence="1">
    <location>
        <begin position="1585"/>
        <end position="1606"/>
    </location>
</feature>
<feature type="compositionally biased region" description="Gly residues" evidence="1">
    <location>
        <begin position="1462"/>
        <end position="1473"/>
    </location>
</feature>
<feature type="region of interest" description="Disordered" evidence="1">
    <location>
        <begin position="554"/>
        <end position="577"/>
    </location>
</feature>
<feature type="compositionally biased region" description="Pro residues" evidence="1">
    <location>
        <begin position="96"/>
        <end position="106"/>
    </location>
</feature>
<gene>
    <name evidence="3" type="ORF">Agub_g2427</name>
</gene>
<feature type="region of interest" description="Disordered" evidence="1">
    <location>
        <begin position="1898"/>
        <end position="1918"/>
    </location>
</feature>
<feature type="compositionally biased region" description="Low complexity" evidence="1">
    <location>
        <begin position="1898"/>
        <end position="1908"/>
    </location>
</feature>
<feature type="region of interest" description="Disordered" evidence="1">
    <location>
        <begin position="592"/>
        <end position="641"/>
    </location>
</feature>
<feature type="compositionally biased region" description="Pro residues" evidence="1">
    <location>
        <begin position="286"/>
        <end position="297"/>
    </location>
</feature>
<sequence>MLAFGGFGSFGRVDDATPVAAAAPAVKPPPPQRQPPSALETGTLDMSAFGVFGGFGAEPAPPPPPPPLAAQMVRSQQGALDTGMLNMSAFAGFGAEPPPPPRPSPPKSALESGTLDFSAFSGFGGFAVDPPPPSPPLQPPPQPSPSRHASALDSGMLDMSAFGGFGGFGQEPPPPPPPPPPLPPAPPPPPPPPQPRAADPLHSGMLDMSAFGGFGIGQYSQQDDGDAYDNRAAAAASRAPVPVIISEATPPAPSTLTSAAAAAPPPLDTGMLDMSSFGGFDMGWTAPPPPPPPPLPPATAAESPPRQLGPPLPAASAFEHRPSLPPRSALDSWTSSSSGPADSVPAPAASSSQPGVATTATRSAGASGNVNDPWVTFPRVPEPATAADPELPELLLAADEVAELHRLLGQDPPSSQNDPSPKPALTAVLDSAAAAAPRKRRGSDGADDAVEDAVASLRALGLTPEDGLELCRLAVALSRKTVEQLGGGGVVGGGGATDVTAGLDFAARAFLVQARLAAVGAHAAAAAAAATGGQDDGAFAAAVSRLFRPVSVSRSSAAPPASNPVSSAPSSATLASPGTIGAPSAFSATATRLDPAANPSDPTSYSLGKPTSRKGLRTSGAGTRGSRGASGGTSGPASRRSRSVRSVLSVFSFASLPGSLYGDGSGSTNVAGDVGAVHHNDGDGGSSSSSWWRLCGLMEGLDMRSCLMAVASGSQAQLLEAVLPSVPWVASVDEEASAAPDGRHAGGMMGSGAGSGSSSAAASQPRPALSWPLLRKVGAGFWLADPRVVREQAEALAKAQYARRKEPYDCALLYLALGRKALLLSLFRQASNLKIAEFLLKDFSQPEPRRSAAKNAFALLGQHRYELAAAFFILAAQPQEAVSVLVRERRDPQLALLVARLLDAPAAGGNGGGGGGIMSVSSSGSSSLGLGGPLARRLIEKELLPLALASRDPCAVACLDLLAGQPLRAVMRLLCCGGGGGAVPGAGGSSGRSSNDGSSCMGMAGSMGDDAAAAGGLEGPGLALDATALDYCLQVGVQHLSGKPVPRSACRSLRRLALRTSRVLEQAGLASAALEALLVAAALAPPAGPQAATRAGPLPPAMARRYSRLLAACLSFSLGEVASPTEREPQHQQPQQHDCMSQGEGGAGWQRRALQALAALGPMLSHSSVDQTAVLRLLGRHVNASKRVRQQPLVPPELLMTRPPPPASAAAAAHTSHHQHQQQQQQQQQQHPGHAQQLPRQQGSAGGTPLPALPAHQHPHALLRGTGPGPVGLHGPDSGQQQGPTYPGMGPGHQSAFAAVGSAGGTAEQGAAAATAAHLARLRVSRSNSGGGAGGGGAGSGYSSGRLSPQSSTGSLFGGAAAGSGGTAAAAGVPGGLGVSPEGSACSTPGGPMGHQQHRQSSGSFSGPQGRPPVPPPAYMAAGAGGYPHQQGPMGRHQPPAAPSSPKSSAHGGEGARRGEGVASGGGGGGPSGWGAFEAPWDVLAVEGDRCRAVAVLRGRGRGVGEEGQLPFAVATAKSGLLGGLLGPPALAPPPKSAAAGPSSLFLGLMQSVLHHVRWTPDPWAMMSGDFGVDMAVAPGGTAAGGGGTGGAASAGGGGGGGGGGHRGGHPGPPTHAASSAGGGGSAGGPGVTGGTSTVTLAAHPETDVYLSGSSSLLVYQWRFGEPHAHTAYVPCLEPYAGGGPGAAAAAAAARSRAAATGGGGGPASAAASVASALDLHAPHWGHAAALSYSTPSGGRFAGIGEGGLVALWRADAMGPGGLGYADWTHQCVSRHGRAVSFVGDSSSQVLVAGQGERGGLVGWWDSLAPSSAACVAEIRGRKALPTALALLRPDAGGVLVFGDEAGDLVATDLRMMSAREYIWTIPRAHSGPVTAMAQWGHTAAGVLNLPPVLPAGAGTSSAASSHPYQPPVPHQPPVQLQQARMSNLLVSGGKDGSLALVDISSGRVVASLDRAHNSTRTGLPGLLAAAAASTGGAHRAVDRSIVRRSRPATAAGVAVSGLCCMRDAGGVLSCGADGAVRYHPFAPQLLDLRR</sequence>
<feature type="compositionally biased region" description="Gly residues" evidence="1">
    <location>
        <begin position="745"/>
        <end position="755"/>
    </location>
</feature>
<feature type="region of interest" description="Disordered" evidence="1">
    <location>
        <begin position="1326"/>
        <end position="1474"/>
    </location>
</feature>
<keyword evidence="4" id="KW-1185">Reference proteome</keyword>
<evidence type="ECO:0000313" key="4">
    <source>
        <dbReference type="Proteomes" id="UP001054857"/>
    </source>
</evidence>
<dbReference type="PANTHER" id="PTHR13950:SF9">
    <property type="entry name" value="RABCONNECTIN-3A"/>
    <property type="match status" value="1"/>
</dbReference>
<feature type="compositionally biased region" description="Low complexity" evidence="1">
    <location>
        <begin position="1249"/>
        <end position="1263"/>
    </location>
</feature>
<dbReference type="GO" id="GO:0007035">
    <property type="term" value="P:vacuolar acidification"/>
    <property type="evidence" value="ECO:0007669"/>
    <property type="project" value="TreeGrafter"/>
</dbReference>
<feature type="compositionally biased region" description="Gly residues" evidence="1">
    <location>
        <begin position="1356"/>
        <end position="1366"/>
    </location>
</feature>
<feature type="region of interest" description="Disordered" evidence="1">
    <location>
        <begin position="737"/>
        <end position="763"/>
    </location>
</feature>
<proteinExistence type="predicted"/>
<feature type="region of interest" description="Disordered" evidence="1">
    <location>
        <begin position="1188"/>
        <end position="1302"/>
    </location>
</feature>
<feature type="region of interest" description="Disordered" evidence="1">
    <location>
        <begin position="21"/>
        <end position="77"/>
    </location>
</feature>
<dbReference type="PANTHER" id="PTHR13950">
    <property type="entry name" value="RABCONNECTIN-RELATED"/>
    <property type="match status" value="1"/>
</dbReference>
<evidence type="ECO:0000313" key="3">
    <source>
        <dbReference type="EMBL" id="GFR41681.1"/>
    </source>
</evidence>
<feature type="compositionally biased region" description="Pro residues" evidence="1">
    <location>
        <begin position="59"/>
        <end position="68"/>
    </location>
</feature>
<dbReference type="PRINTS" id="PR01217">
    <property type="entry name" value="PRICHEXTENSN"/>
</dbReference>
<dbReference type="EMBL" id="BMAR01000002">
    <property type="protein sequence ID" value="GFR41681.1"/>
    <property type="molecule type" value="Genomic_DNA"/>
</dbReference>
<feature type="domain" description="RAVE complex protein Rav1 C-terminal" evidence="2">
    <location>
        <begin position="766"/>
        <end position="948"/>
    </location>
</feature>
<dbReference type="InterPro" id="IPR015943">
    <property type="entry name" value="WD40/YVTN_repeat-like_dom_sf"/>
</dbReference>
<feature type="region of interest" description="Disordered" evidence="1">
    <location>
        <begin position="89"/>
        <end position="238"/>
    </location>
</feature>
<feature type="compositionally biased region" description="Gly residues" evidence="1">
    <location>
        <begin position="1621"/>
        <end position="1634"/>
    </location>
</feature>
<dbReference type="Gene3D" id="2.130.10.10">
    <property type="entry name" value="YVTN repeat-like/Quinoprotein amine dehydrogenase"/>
    <property type="match status" value="1"/>
</dbReference>
<organism evidence="3 4">
    <name type="scientific">Astrephomene gubernaculifera</name>
    <dbReference type="NCBI Taxonomy" id="47775"/>
    <lineage>
        <taxon>Eukaryota</taxon>
        <taxon>Viridiplantae</taxon>
        <taxon>Chlorophyta</taxon>
        <taxon>core chlorophytes</taxon>
        <taxon>Chlorophyceae</taxon>
        <taxon>CS clade</taxon>
        <taxon>Chlamydomonadales</taxon>
        <taxon>Astrephomenaceae</taxon>
        <taxon>Astrephomene</taxon>
    </lineage>
</organism>
<name>A0AAD3DH14_9CHLO</name>
<feature type="compositionally biased region" description="Gly residues" evidence="1">
    <location>
        <begin position="622"/>
        <end position="634"/>
    </location>
</feature>
<dbReference type="InterPro" id="IPR036322">
    <property type="entry name" value="WD40_repeat_dom_sf"/>
</dbReference>
<dbReference type="InterPro" id="IPR022033">
    <property type="entry name" value="Rav1p_C"/>
</dbReference>
<dbReference type="Proteomes" id="UP001054857">
    <property type="component" value="Unassembled WGS sequence"/>
</dbReference>